<name>A0A0M2R8Q0_9PROT</name>
<feature type="region of interest" description="Disordered" evidence="2">
    <location>
        <begin position="70"/>
        <end position="90"/>
    </location>
</feature>
<dbReference type="PROSITE" id="PS51123">
    <property type="entry name" value="OMPA_2"/>
    <property type="match status" value="1"/>
</dbReference>
<dbReference type="InterPro" id="IPR050330">
    <property type="entry name" value="Bact_OuterMem_StrucFunc"/>
</dbReference>
<dbReference type="AlphaFoldDB" id="A0A0M2R8Q0"/>
<accession>A0A0M2R8Q0</accession>
<dbReference type="GO" id="GO:0016020">
    <property type="term" value="C:membrane"/>
    <property type="evidence" value="ECO:0007669"/>
    <property type="project" value="UniProtKB-UniRule"/>
</dbReference>
<evidence type="ECO:0000313" key="5">
    <source>
        <dbReference type="EMBL" id="KKJ75923.1"/>
    </source>
</evidence>
<dbReference type="InterPro" id="IPR006665">
    <property type="entry name" value="OmpA-like"/>
</dbReference>
<dbReference type="Pfam" id="PF00691">
    <property type="entry name" value="OmpA"/>
    <property type="match status" value="1"/>
</dbReference>
<gene>
    <name evidence="5" type="ORF">WH95_16175</name>
</gene>
<dbReference type="EMBL" id="LANI01000024">
    <property type="protein sequence ID" value="KKJ75923.1"/>
    <property type="molecule type" value="Genomic_DNA"/>
</dbReference>
<dbReference type="Proteomes" id="UP000034491">
    <property type="component" value="Unassembled WGS sequence"/>
</dbReference>
<keyword evidence="6" id="KW-1185">Reference proteome</keyword>
<organism evidence="5 6">
    <name type="scientific">Kiloniella litopenaei</name>
    <dbReference type="NCBI Taxonomy" id="1549748"/>
    <lineage>
        <taxon>Bacteria</taxon>
        <taxon>Pseudomonadati</taxon>
        <taxon>Pseudomonadota</taxon>
        <taxon>Alphaproteobacteria</taxon>
        <taxon>Rhodospirillales</taxon>
        <taxon>Kiloniellaceae</taxon>
        <taxon>Kiloniella</taxon>
    </lineage>
</organism>
<evidence type="ECO:0000256" key="1">
    <source>
        <dbReference type="PROSITE-ProRule" id="PRU00473"/>
    </source>
</evidence>
<proteinExistence type="predicted"/>
<evidence type="ECO:0000256" key="2">
    <source>
        <dbReference type="SAM" id="MobiDB-lite"/>
    </source>
</evidence>
<protein>
    <recommendedName>
        <fullName evidence="4">OmpA-like domain-containing protein</fullName>
    </recommendedName>
</protein>
<evidence type="ECO:0000259" key="4">
    <source>
        <dbReference type="PROSITE" id="PS51123"/>
    </source>
</evidence>
<dbReference type="PANTHER" id="PTHR30329">
    <property type="entry name" value="STATOR ELEMENT OF FLAGELLAR MOTOR COMPLEX"/>
    <property type="match status" value="1"/>
</dbReference>
<feature type="signal peptide" evidence="3">
    <location>
        <begin position="1"/>
        <end position="44"/>
    </location>
</feature>
<sequence>MAKDKYMPELRKRSVYRFGGKGRIVGALVLPLVLAACSSTPDWANPVAWFESDEPEQPTQVTNAENVVPAEGFPNLSSVPGESPQTTSNDYRSQVTEGLVADRNNAEYSDQPLTARSTLVPAAPPPSVPQAPSVAQTAPQAVPAAPVVPNTVPASPQAVPGASSQTTVISSQGAALPPAFPNGAPAYAQTQYTGPQYNTPSWGSPYAPQGYNQGYTNQAAYGSPYAAQPGGQLVAVIYFSHGSSNLNNQDIQVIRDVAALYGQRGGAITVLGHSSSRTQLTDALRHQQVNYEISGRRAEAVTRALQNSGVPARQIITDARSDSNPVFHEFMPTGEAGNRRVEIYVN</sequence>
<dbReference type="SUPFAM" id="SSF103088">
    <property type="entry name" value="OmpA-like"/>
    <property type="match status" value="1"/>
</dbReference>
<dbReference type="PANTHER" id="PTHR30329:SF21">
    <property type="entry name" value="LIPOPROTEIN YIAD-RELATED"/>
    <property type="match status" value="1"/>
</dbReference>
<evidence type="ECO:0000313" key="6">
    <source>
        <dbReference type="Proteomes" id="UP000034491"/>
    </source>
</evidence>
<reference evidence="5 6" key="1">
    <citation type="submission" date="2015-03" db="EMBL/GenBank/DDBJ databases">
        <title>Genome sequence of Kiloniella sp. P1-1, isolated from the gut microflora of Pacific white shrimp, Penaeus vannamei.</title>
        <authorList>
            <person name="Shao Z."/>
            <person name="Wang L."/>
            <person name="Li X."/>
        </authorList>
    </citation>
    <scope>NUCLEOTIDE SEQUENCE [LARGE SCALE GENOMIC DNA]</scope>
    <source>
        <strain evidence="5 6">P1-1</strain>
    </source>
</reference>
<evidence type="ECO:0000256" key="3">
    <source>
        <dbReference type="SAM" id="SignalP"/>
    </source>
</evidence>
<dbReference type="STRING" id="1549748.WH95_16175"/>
<dbReference type="InterPro" id="IPR036737">
    <property type="entry name" value="OmpA-like_sf"/>
</dbReference>
<feature type="chain" id="PRO_5005640599" description="OmpA-like domain-containing protein" evidence="3">
    <location>
        <begin position="45"/>
        <end position="346"/>
    </location>
</feature>
<keyword evidence="3" id="KW-0732">Signal</keyword>
<feature type="domain" description="OmpA-like" evidence="4">
    <location>
        <begin position="226"/>
        <end position="346"/>
    </location>
</feature>
<keyword evidence="1" id="KW-0472">Membrane</keyword>
<dbReference type="RefSeq" id="WP_046509217.1">
    <property type="nucleotide sequence ID" value="NZ_LANI01000024.1"/>
</dbReference>
<feature type="compositionally biased region" description="Polar residues" evidence="2">
    <location>
        <begin position="75"/>
        <end position="90"/>
    </location>
</feature>
<comment type="caution">
    <text evidence="5">The sequence shown here is derived from an EMBL/GenBank/DDBJ whole genome shotgun (WGS) entry which is preliminary data.</text>
</comment>
<dbReference type="CDD" id="cd07185">
    <property type="entry name" value="OmpA_C-like"/>
    <property type="match status" value="1"/>
</dbReference>
<dbReference type="Gene3D" id="3.30.1330.60">
    <property type="entry name" value="OmpA-like domain"/>
    <property type="match status" value="1"/>
</dbReference>